<gene>
    <name evidence="1" type="ORF">SSE37_05672</name>
</gene>
<evidence type="ECO:0000313" key="1">
    <source>
        <dbReference type="EMBL" id="EBA06119.1"/>
    </source>
</evidence>
<evidence type="ECO:0008006" key="3">
    <source>
        <dbReference type="Google" id="ProtNLM"/>
    </source>
</evidence>
<protein>
    <recommendedName>
        <fullName evidence="3">N-formylglutamate amidohydrolase</fullName>
    </recommendedName>
</protein>
<dbReference type="AlphaFoldDB" id="A3K9H5"/>
<dbReference type="InterPro" id="IPR007709">
    <property type="entry name" value="N-FG_amidohydro"/>
</dbReference>
<comment type="caution">
    <text evidence="1">The sequence shown here is derived from an EMBL/GenBank/DDBJ whole genome shotgun (WGS) entry which is preliminary data.</text>
</comment>
<evidence type="ECO:0000313" key="2">
    <source>
        <dbReference type="Proteomes" id="UP000005713"/>
    </source>
</evidence>
<dbReference type="Pfam" id="PF05013">
    <property type="entry name" value="FGase"/>
    <property type="match status" value="1"/>
</dbReference>
<reference evidence="1 2" key="1">
    <citation type="submission" date="2006-06" db="EMBL/GenBank/DDBJ databases">
        <authorList>
            <person name="Moran M.A."/>
            <person name="Ferriera S."/>
            <person name="Johnson J."/>
            <person name="Kravitz S."/>
            <person name="Beeson K."/>
            <person name="Sutton G."/>
            <person name="Rogers Y.-H."/>
            <person name="Friedman R."/>
            <person name="Frazier M."/>
            <person name="Venter J.C."/>
        </authorList>
    </citation>
    <scope>NUCLEOTIDE SEQUENCE [LARGE SCALE GENOMIC DNA]</scope>
    <source>
        <strain evidence="1 2">E-37</strain>
    </source>
</reference>
<name>A3K9H5_SAGS3</name>
<dbReference type="Proteomes" id="UP000005713">
    <property type="component" value="Unassembled WGS sequence"/>
</dbReference>
<dbReference type="EMBL" id="AAYA01000018">
    <property type="protein sequence ID" value="EBA06119.1"/>
    <property type="molecule type" value="Genomic_DNA"/>
</dbReference>
<proteinExistence type="predicted"/>
<dbReference type="SUPFAM" id="SSF53187">
    <property type="entry name" value="Zn-dependent exopeptidases"/>
    <property type="match status" value="1"/>
</dbReference>
<sequence>MRRAGGWNGSKRCAGMDKAMREPFEILNREGGFPGLIVVDHAGTEEPEGHALGLAPEWHETHHFYDIGVEPMARMLADRLEAPVILGTVSRLVLDLNRWIADPRSILRAVEDVPIPGNVLSDEGRASRQDGIFWPYHIALDLLWQKVQARHADPVFLALHTCTRHMDGQRRPWDAGTIWNESPALSQALLSGLDGCGVLGDNQPYSGRGGIYSVDRHTWGTGFRACGLEVSNDLVETRAGQAAWADHLARALQRTVPTSART</sequence>
<dbReference type="Gene3D" id="3.40.630.40">
    <property type="entry name" value="Zn-dependent exopeptidases"/>
    <property type="match status" value="1"/>
</dbReference>
<organism evidence="1 2">
    <name type="scientific">Sagittula stellata (strain ATCC 700073 / DSM 11524 / E-37)</name>
    <dbReference type="NCBI Taxonomy" id="388399"/>
    <lineage>
        <taxon>Bacteria</taxon>
        <taxon>Pseudomonadati</taxon>
        <taxon>Pseudomonadota</taxon>
        <taxon>Alphaproteobacteria</taxon>
        <taxon>Rhodobacterales</taxon>
        <taxon>Roseobacteraceae</taxon>
        <taxon>Sagittula</taxon>
    </lineage>
</organism>
<accession>A3K9H5</accession>
<dbReference type="eggNOG" id="COG3931">
    <property type="taxonomic scope" value="Bacteria"/>
</dbReference>
<keyword evidence="2" id="KW-1185">Reference proteome</keyword>